<evidence type="ECO:0000313" key="1">
    <source>
        <dbReference type="EMBL" id="EWC46251.1"/>
    </source>
</evidence>
<dbReference type="PANTHER" id="PTHR42034:SF1">
    <property type="entry name" value="CONDENSATION DOMAIN-CONTAINING PROTEIN"/>
    <property type="match status" value="1"/>
</dbReference>
<dbReference type="InterPro" id="IPR023213">
    <property type="entry name" value="CAT-like_dom_sf"/>
</dbReference>
<keyword evidence="2" id="KW-1185">Reference proteome</keyword>
<evidence type="ECO:0008006" key="3">
    <source>
        <dbReference type="Google" id="ProtNLM"/>
    </source>
</evidence>
<name>W7HQ23_9PEZI</name>
<dbReference type="OrthoDB" id="2548233at2759"/>
<dbReference type="Gene3D" id="3.30.559.30">
    <property type="entry name" value="Nonribosomal peptide synthetase, condensation domain"/>
    <property type="match status" value="1"/>
</dbReference>
<dbReference type="Proteomes" id="UP000024837">
    <property type="component" value="Unassembled WGS sequence"/>
</dbReference>
<dbReference type="HOGENOM" id="CLU_029138_2_0_1"/>
<sequence>MPSAAGATKLHWAESAPGLWKREFGPMERILHLATVASPGTKQWAVSTGAILPTDAYQSLDIETIKTAWLALRDNHPILGCIITDIGFEYQVPANATELQKWVDETVRVDMSGKTGREIAPTAPAPETAELYFLPNNNELFIHIRHELIDGIGSMVLLNNFLKLLRSGLQAEPNFGDEVARLTPSLDEVMKAEDPASDVIEQAHAILQDYSVDQQIRLNVEPRDPSESRLYEYQFNEADTAVLLKACKTNNITITTALTAASSKAVLENSGQSSGDLRSPFCVSMRDALPAPYNGSEYAAAAYFTFAFPKIPVSKSRSSLKVAKETKEFFHSWKNNKNNVAFGGPMLEKYGDSLVAAVVNGIPPSFLLVSSWGIADKYITEPIEDFWGGCCAGTPTAGMLIYTAKNRIRLMFCYSSTFYSEKSVRDLAEGTAFYLRDCLQVNSPVSAHNNSSFLANMPF</sequence>
<reference evidence="1 2" key="1">
    <citation type="submission" date="2013-05" db="EMBL/GenBank/DDBJ databases">
        <title>Drechslerella stenobrocha genome reveals carnivorous origination and mechanical trapping mechanism of predatory fungi.</title>
        <authorList>
            <person name="Liu X."/>
            <person name="Zhang W."/>
            <person name="Liu K."/>
        </authorList>
    </citation>
    <scope>NUCLEOTIDE SEQUENCE [LARGE SCALE GENOMIC DNA]</scope>
    <source>
        <strain evidence="1 2">248</strain>
    </source>
</reference>
<dbReference type="AlphaFoldDB" id="W7HQ23"/>
<accession>W7HQ23</accession>
<organism evidence="1 2">
    <name type="scientific">Drechslerella stenobrocha 248</name>
    <dbReference type="NCBI Taxonomy" id="1043628"/>
    <lineage>
        <taxon>Eukaryota</taxon>
        <taxon>Fungi</taxon>
        <taxon>Dikarya</taxon>
        <taxon>Ascomycota</taxon>
        <taxon>Pezizomycotina</taxon>
        <taxon>Orbiliomycetes</taxon>
        <taxon>Orbiliales</taxon>
        <taxon>Orbiliaceae</taxon>
        <taxon>Drechslerella</taxon>
    </lineage>
</organism>
<proteinExistence type="predicted"/>
<dbReference type="PANTHER" id="PTHR42034">
    <property type="entry name" value="CHROMOSOME 7, WHOLE GENOME SHOTGUN SEQUENCE-RELATED"/>
    <property type="match status" value="1"/>
</dbReference>
<gene>
    <name evidence="1" type="ORF">DRE_04422</name>
</gene>
<evidence type="ECO:0000313" key="2">
    <source>
        <dbReference type="Proteomes" id="UP000024837"/>
    </source>
</evidence>
<dbReference type="Gene3D" id="3.30.559.10">
    <property type="entry name" value="Chloramphenicol acetyltransferase-like domain"/>
    <property type="match status" value="1"/>
</dbReference>
<dbReference type="SUPFAM" id="SSF52777">
    <property type="entry name" value="CoA-dependent acyltransferases"/>
    <property type="match status" value="1"/>
</dbReference>
<dbReference type="EMBL" id="KI966419">
    <property type="protein sequence ID" value="EWC46251.1"/>
    <property type="molecule type" value="Genomic_DNA"/>
</dbReference>
<protein>
    <recommendedName>
        <fullName evidence="3">Condensation domain-containing protein</fullName>
    </recommendedName>
</protein>